<feature type="domain" description="Carbohydrate-binding module family 96" evidence="4">
    <location>
        <begin position="25"/>
        <end position="186"/>
    </location>
</feature>
<dbReference type="PaxDb" id="35128-Thaps25623"/>
<dbReference type="NCBIfam" id="NF033679">
    <property type="entry name" value="DNRLRE_dom"/>
    <property type="match status" value="1"/>
</dbReference>
<evidence type="ECO:0000259" key="4">
    <source>
        <dbReference type="Pfam" id="PF24517"/>
    </source>
</evidence>
<keyword evidence="6" id="KW-1185">Reference proteome</keyword>
<evidence type="ECO:0000256" key="2">
    <source>
        <dbReference type="ARBA" id="ARBA00022525"/>
    </source>
</evidence>
<sequence>MPATPRPSIQPTIALRPNHPQQAVASLTPTDDTYIQEADPIKHYGGKGILKVTPSNGNSHESLLRFDVSSIQKKCIDSATLSLYSLLDSKSGGTITAFDTTAFARDDDWNEHTLTWLYVKSIEPMTKGALVLDVVGKVPRGEWVHFNVTGGLVGAMEKFVTFRIVAAKSRAKYASKESKHPPRLSVVLC</sequence>
<dbReference type="InParanoid" id="B8CES2"/>
<dbReference type="RefSeq" id="XP_002294725.1">
    <property type="nucleotide sequence ID" value="XM_002294689.1"/>
</dbReference>
<dbReference type="InterPro" id="IPR055372">
    <property type="entry name" value="CBM96"/>
</dbReference>
<dbReference type="EMBL" id="CM000652">
    <property type="protein sequence ID" value="EED88085.1"/>
    <property type="molecule type" value="Genomic_DNA"/>
</dbReference>
<protein>
    <recommendedName>
        <fullName evidence="4">Carbohydrate-binding module family 96 domain-containing protein</fullName>
    </recommendedName>
</protein>
<dbReference type="KEGG" id="tps:THAPSDRAFT_25623"/>
<evidence type="ECO:0000313" key="6">
    <source>
        <dbReference type="Proteomes" id="UP000001449"/>
    </source>
</evidence>
<keyword evidence="2" id="KW-0964">Secreted</keyword>
<evidence type="ECO:0000256" key="3">
    <source>
        <dbReference type="ARBA" id="ARBA00022729"/>
    </source>
</evidence>
<dbReference type="Proteomes" id="UP000001449">
    <property type="component" value="Chromosome 20"/>
</dbReference>
<dbReference type="HOGENOM" id="CLU_1437145_0_0_1"/>
<evidence type="ECO:0000256" key="1">
    <source>
        <dbReference type="ARBA" id="ARBA00004613"/>
    </source>
</evidence>
<gene>
    <name evidence="5" type="ORF">THAPSDRAFT_25623</name>
</gene>
<name>B8CES2_THAPS</name>
<dbReference type="Pfam" id="PF24517">
    <property type="entry name" value="CBM96"/>
    <property type="match status" value="1"/>
</dbReference>
<comment type="subcellular location">
    <subcellularLocation>
        <location evidence="1">Secreted</location>
    </subcellularLocation>
</comment>
<reference evidence="5 6" key="1">
    <citation type="journal article" date="2004" name="Science">
        <title>The genome of the diatom Thalassiosira pseudonana: ecology, evolution, and metabolism.</title>
        <authorList>
            <person name="Armbrust E.V."/>
            <person name="Berges J.A."/>
            <person name="Bowler C."/>
            <person name="Green B.R."/>
            <person name="Martinez D."/>
            <person name="Putnam N.H."/>
            <person name="Zhou S."/>
            <person name="Allen A.E."/>
            <person name="Apt K.E."/>
            <person name="Bechner M."/>
            <person name="Brzezinski M.A."/>
            <person name="Chaal B.K."/>
            <person name="Chiovitti A."/>
            <person name="Davis A.K."/>
            <person name="Demarest M.S."/>
            <person name="Detter J.C."/>
            <person name="Glavina T."/>
            <person name="Goodstein D."/>
            <person name="Hadi M.Z."/>
            <person name="Hellsten U."/>
            <person name="Hildebrand M."/>
            <person name="Jenkins B.D."/>
            <person name="Jurka J."/>
            <person name="Kapitonov V.V."/>
            <person name="Kroger N."/>
            <person name="Lau W.W."/>
            <person name="Lane T.W."/>
            <person name="Larimer F.W."/>
            <person name="Lippmeier J.C."/>
            <person name="Lucas S."/>
            <person name="Medina M."/>
            <person name="Montsant A."/>
            <person name="Obornik M."/>
            <person name="Parker M.S."/>
            <person name="Palenik B."/>
            <person name="Pazour G.J."/>
            <person name="Richardson P.M."/>
            <person name="Rynearson T.A."/>
            <person name="Saito M.A."/>
            <person name="Schwartz D.C."/>
            <person name="Thamatrakoln K."/>
            <person name="Valentin K."/>
            <person name="Vardi A."/>
            <person name="Wilkerson F.P."/>
            <person name="Rokhsar D.S."/>
        </authorList>
    </citation>
    <scope>NUCLEOTIDE SEQUENCE [LARGE SCALE GENOMIC DNA]</scope>
    <source>
        <strain evidence="5 6">CCMP1335</strain>
    </source>
</reference>
<evidence type="ECO:0000313" key="5">
    <source>
        <dbReference type="EMBL" id="EED88085.1"/>
    </source>
</evidence>
<dbReference type="GO" id="GO:0005576">
    <property type="term" value="C:extracellular region"/>
    <property type="evidence" value="ECO:0007669"/>
    <property type="project" value="UniProtKB-SubCell"/>
</dbReference>
<proteinExistence type="predicted"/>
<reference evidence="5 6" key="2">
    <citation type="journal article" date="2008" name="Nature">
        <title>The Phaeodactylum genome reveals the evolutionary history of diatom genomes.</title>
        <authorList>
            <person name="Bowler C."/>
            <person name="Allen A.E."/>
            <person name="Badger J.H."/>
            <person name="Grimwood J."/>
            <person name="Jabbari K."/>
            <person name="Kuo A."/>
            <person name="Maheswari U."/>
            <person name="Martens C."/>
            <person name="Maumus F."/>
            <person name="Otillar R.P."/>
            <person name="Rayko E."/>
            <person name="Salamov A."/>
            <person name="Vandepoele K."/>
            <person name="Beszteri B."/>
            <person name="Gruber A."/>
            <person name="Heijde M."/>
            <person name="Katinka M."/>
            <person name="Mock T."/>
            <person name="Valentin K."/>
            <person name="Verret F."/>
            <person name="Berges J.A."/>
            <person name="Brownlee C."/>
            <person name="Cadoret J.P."/>
            <person name="Chiovitti A."/>
            <person name="Choi C.J."/>
            <person name="Coesel S."/>
            <person name="De Martino A."/>
            <person name="Detter J.C."/>
            <person name="Durkin C."/>
            <person name="Falciatore A."/>
            <person name="Fournet J."/>
            <person name="Haruta M."/>
            <person name="Huysman M.J."/>
            <person name="Jenkins B.D."/>
            <person name="Jiroutova K."/>
            <person name="Jorgensen R.E."/>
            <person name="Joubert Y."/>
            <person name="Kaplan A."/>
            <person name="Kroger N."/>
            <person name="Kroth P.G."/>
            <person name="La Roche J."/>
            <person name="Lindquist E."/>
            <person name="Lommer M."/>
            <person name="Martin-Jezequel V."/>
            <person name="Lopez P.J."/>
            <person name="Lucas S."/>
            <person name="Mangogna M."/>
            <person name="McGinnis K."/>
            <person name="Medlin L.K."/>
            <person name="Montsant A."/>
            <person name="Oudot-Le Secq M.P."/>
            <person name="Napoli C."/>
            <person name="Obornik M."/>
            <person name="Parker M.S."/>
            <person name="Petit J.L."/>
            <person name="Porcel B.M."/>
            <person name="Poulsen N."/>
            <person name="Robison M."/>
            <person name="Rychlewski L."/>
            <person name="Rynearson T.A."/>
            <person name="Schmutz J."/>
            <person name="Shapiro H."/>
            <person name="Siaut M."/>
            <person name="Stanley M."/>
            <person name="Sussman M.R."/>
            <person name="Taylor A.R."/>
            <person name="Vardi A."/>
            <person name="von Dassow P."/>
            <person name="Vyverman W."/>
            <person name="Willis A."/>
            <person name="Wyrwicz L.S."/>
            <person name="Rokhsar D.S."/>
            <person name="Weissenbach J."/>
            <person name="Armbrust E.V."/>
            <person name="Green B.R."/>
            <person name="Van de Peer Y."/>
            <person name="Grigoriev I.V."/>
        </authorList>
    </citation>
    <scope>NUCLEOTIDE SEQUENCE [LARGE SCALE GENOMIC DNA]</scope>
    <source>
        <strain evidence="5 6">CCMP1335</strain>
    </source>
</reference>
<organism evidence="5 6">
    <name type="scientific">Thalassiosira pseudonana</name>
    <name type="common">Marine diatom</name>
    <name type="synonym">Cyclotella nana</name>
    <dbReference type="NCBI Taxonomy" id="35128"/>
    <lineage>
        <taxon>Eukaryota</taxon>
        <taxon>Sar</taxon>
        <taxon>Stramenopiles</taxon>
        <taxon>Ochrophyta</taxon>
        <taxon>Bacillariophyta</taxon>
        <taxon>Coscinodiscophyceae</taxon>
        <taxon>Thalassiosirophycidae</taxon>
        <taxon>Thalassiosirales</taxon>
        <taxon>Thalassiosiraceae</taxon>
        <taxon>Thalassiosira</taxon>
    </lineage>
</organism>
<keyword evidence="3" id="KW-0732">Signal</keyword>
<dbReference type="GeneID" id="7448529"/>
<dbReference type="AlphaFoldDB" id="B8CES2"/>
<accession>B8CES2</accession>